<feature type="coiled-coil region" evidence="1">
    <location>
        <begin position="374"/>
        <end position="450"/>
    </location>
</feature>
<keyword evidence="4" id="KW-1185">Reference proteome</keyword>
<dbReference type="EMBL" id="JACIJI010000004">
    <property type="protein sequence ID" value="MBB5719557.1"/>
    <property type="molecule type" value="Genomic_DNA"/>
</dbReference>
<evidence type="ECO:0000313" key="4">
    <source>
        <dbReference type="Proteomes" id="UP000554342"/>
    </source>
</evidence>
<proteinExistence type="predicted"/>
<gene>
    <name evidence="3" type="ORF">FHR23_002498</name>
</gene>
<dbReference type="Proteomes" id="UP000554342">
    <property type="component" value="Unassembled WGS sequence"/>
</dbReference>
<evidence type="ECO:0000256" key="2">
    <source>
        <dbReference type="SAM" id="MobiDB-lite"/>
    </source>
</evidence>
<accession>A0A840Z1A2</accession>
<keyword evidence="1" id="KW-0175">Coiled coil</keyword>
<evidence type="ECO:0000313" key="3">
    <source>
        <dbReference type="EMBL" id="MBB5719557.1"/>
    </source>
</evidence>
<protein>
    <submittedName>
        <fullName evidence="3">Uncharacterized protein</fullName>
    </submittedName>
</protein>
<name>A0A840Z1A2_9SPHN</name>
<comment type="caution">
    <text evidence="3">The sequence shown here is derived from an EMBL/GenBank/DDBJ whole genome shotgun (WGS) entry which is preliminary data.</text>
</comment>
<evidence type="ECO:0000256" key="1">
    <source>
        <dbReference type="SAM" id="Coils"/>
    </source>
</evidence>
<organism evidence="3 4">
    <name type="scientific">Stakelama sediminis</name>
    <dbReference type="NCBI Taxonomy" id="463200"/>
    <lineage>
        <taxon>Bacteria</taxon>
        <taxon>Pseudomonadati</taxon>
        <taxon>Pseudomonadota</taxon>
        <taxon>Alphaproteobacteria</taxon>
        <taxon>Sphingomonadales</taxon>
        <taxon>Sphingomonadaceae</taxon>
        <taxon>Stakelama</taxon>
    </lineage>
</organism>
<feature type="region of interest" description="Disordered" evidence="2">
    <location>
        <begin position="20"/>
        <end position="45"/>
    </location>
</feature>
<dbReference type="AlphaFoldDB" id="A0A840Z1A2"/>
<reference evidence="3 4" key="1">
    <citation type="submission" date="2020-08" db="EMBL/GenBank/DDBJ databases">
        <title>Genomic Encyclopedia of Type Strains, Phase IV (KMG-IV): sequencing the most valuable type-strain genomes for metagenomic binning, comparative biology and taxonomic classification.</title>
        <authorList>
            <person name="Goeker M."/>
        </authorList>
    </citation>
    <scope>NUCLEOTIDE SEQUENCE [LARGE SCALE GENOMIC DNA]</scope>
    <source>
        <strain evidence="3 4">DSM 27203</strain>
    </source>
</reference>
<dbReference type="RefSeq" id="WP_184004376.1">
    <property type="nucleotide sequence ID" value="NZ_BAABIF010000001.1"/>
</dbReference>
<sequence>MKKDVTGVAGAARVDQLSMGELTHAERHGKRLDKTSKSRAISKDPPVTTTGLDLNMLYHAHVAGAFIPKCRAREMQVIVQFPKDLVDGEDAALMLRHARAFVEGVFGPDSIFADRVDRDEKSRHVVDLFIAPKYVKTTKHQEKVAVTMSRHQKELARQYNCPPTPVGTGRALQDALFDYLRSQMGLNGVKRGEPKMIPGPDWKLPEQLREEELAHLKAETERARADAKRERAKAIAARAAMEATFDRFEAEHEEAIAAAIAREQAASQKMEEARAIRALADRANEQAREERLQIDRDRQLHIDQLALLQRALDEDSGPDLRLAQHPAGDVGFVMNERKMTSRERLVYGQPWQSMIANIARRFARFLEKARGAAARLLDRELAVERQEAELAEAKAAAARAIASERETQMKEHEAALAVLDEREALVDARRADAERLADEARTLFDQAEALGEAVIEDVANSARWNRALEQIAERPSVITVDAEGKAAFVPAIAEQLGDEFLDTIASMASADAKVPDWAFVALERELEMAEKRHAVLKKADPIMNPAQELVAREARSVMRNVAAVYQRGQGV</sequence>
<feature type="coiled-coil region" evidence="1">
    <location>
        <begin position="270"/>
        <end position="300"/>
    </location>
</feature>
<feature type="coiled-coil region" evidence="1">
    <location>
        <begin position="210"/>
        <end position="237"/>
    </location>
</feature>